<proteinExistence type="predicted"/>
<dbReference type="Gene3D" id="3.40.630.30">
    <property type="match status" value="1"/>
</dbReference>
<dbReference type="EMBL" id="JADCTT010000003">
    <property type="protein sequence ID" value="KAF9754888.1"/>
    <property type="molecule type" value="Genomic_DNA"/>
</dbReference>
<dbReference type="Proteomes" id="UP000616885">
    <property type="component" value="Unassembled WGS sequence"/>
</dbReference>
<evidence type="ECO:0000313" key="2">
    <source>
        <dbReference type="EMBL" id="KAF9754888.1"/>
    </source>
</evidence>
<name>A0A8H7NFX0_BIOOC</name>
<evidence type="ECO:0000259" key="1">
    <source>
        <dbReference type="PROSITE" id="PS51186"/>
    </source>
</evidence>
<accession>A0A8H7NFX0</accession>
<reference evidence="2" key="1">
    <citation type="submission" date="2020-10" db="EMBL/GenBank/DDBJ databases">
        <title>High-Quality Genome Resource of Clonostachys rosea strain S41 by Oxford Nanopore Long-Read Sequencing.</title>
        <authorList>
            <person name="Wang H."/>
        </authorList>
    </citation>
    <scope>NUCLEOTIDE SEQUENCE</scope>
    <source>
        <strain evidence="2">S41</strain>
    </source>
</reference>
<dbReference type="InterPro" id="IPR000182">
    <property type="entry name" value="GNAT_dom"/>
</dbReference>
<dbReference type="InterPro" id="IPR016181">
    <property type="entry name" value="Acyl_CoA_acyltransferase"/>
</dbReference>
<organism evidence="2 3">
    <name type="scientific">Bionectria ochroleuca</name>
    <name type="common">Gliocladium roseum</name>
    <dbReference type="NCBI Taxonomy" id="29856"/>
    <lineage>
        <taxon>Eukaryota</taxon>
        <taxon>Fungi</taxon>
        <taxon>Dikarya</taxon>
        <taxon>Ascomycota</taxon>
        <taxon>Pezizomycotina</taxon>
        <taxon>Sordariomycetes</taxon>
        <taxon>Hypocreomycetidae</taxon>
        <taxon>Hypocreales</taxon>
        <taxon>Bionectriaceae</taxon>
        <taxon>Clonostachys</taxon>
    </lineage>
</organism>
<comment type="caution">
    <text evidence="2">The sequence shown here is derived from an EMBL/GenBank/DDBJ whole genome shotgun (WGS) entry which is preliminary data.</text>
</comment>
<protein>
    <recommendedName>
        <fullName evidence="1">N-acetyltransferase domain-containing protein</fullName>
    </recommendedName>
</protein>
<sequence length="222" mass="24915">MAFIRQYRPSDFDDMANICRMTLAPDLTGSEAAWRLAPYIWTHQYTHLSPATCFVVDDGAGRAVGYCIGCPSVDAFVEGYGRYVDEVLEPSAEVSRPGDVTGQREPWLLADSGKINETCLAQTAYNPRWLLVEGNEDVLGEGYRATMHVDLLEPWQGKGWGRRLVERFVEEVRARRAGDCRGIGIGVASSNRKVVAFYEKLGFREWEEKDPEASGIRMVKDL</sequence>
<dbReference type="PANTHER" id="PTHR43617:SF20">
    <property type="entry name" value="N-ALPHA-ACETYLTRANSFERASE RIMI"/>
    <property type="match status" value="1"/>
</dbReference>
<gene>
    <name evidence="2" type="ORF">IM811_010329</name>
</gene>
<evidence type="ECO:0000313" key="3">
    <source>
        <dbReference type="Proteomes" id="UP000616885"/>
    </source>
</evidence>
<dbReference type="AlphaFoldDB" id="A0A8H7NFX0"/>
<dbReference type="Pfam" id="PF00583">
    <property type="entry name" value="Acetyltransf_1"/>
    <property type="match status" value="1"/>
</dbReference>
<dbReference type="PROSITE" id="PS51186">
    <property type="entry name" value="GNAT"/>
    <property type="match status" value="1"/>
</dbReference>
<dbReference type="SUPFAM" id="SSF55729">
    <property type="entry name" value="Acyl-CoA N-acyltransferases (Nat)"/>
    <property type="match status" value="1"/>
</dbReference>
<dbReference type="PANTHER" id="PTHR43617">
    <property type="entry name" value="L-AMINO ACID N-ACETYLTRANSFERASE"/>
    <property type="match status" value="1"/>
</dbReference>
<dbReference type="GO" id="GO:0016747">
    <property type="term" value="F:acyltransferase activity, transferring groups other than amino-acyl groups"/>
    <property type="evidence" value="ECO:0007669"/>
    <property type="project" value="InterPro"/>
</dbReference>
<dbReference type="InterPro" id="IPR050276">
    <property type="entry name" value="MshD_Acetyltransferase"/>
</dbReference>
<feature type="domain" description="N-acetyltransferase" evidence="1">
    <location>
        <begin position="68"/>
        <end position="222"/>
    </location>
</feature>